<organism evidence="2 3">
    <name type="scientific">Papaver atlanticum</name>
    <dbReference type="NCBI Taxonomy" id="357466"/>
    <lineage>
        <taxon>Eukaryota</taxon>
        <taxon>Viridiplantae</taxon>
        <taxon>Streptophyta</taxon>
        <taxon>Embryophyta</taxon>
        <taxon>Tracheophyta</taxon>
        <taxon>Spermatophyta</taxon>
        <taxon>Magnoliopsida</taxon>
        <taxon>Ranunculales</taxon>
        <taxon>Papaveraceae</taxon>
        <taxon>Papaveroideae</taxon>
        <taxon>Papaver</taxon>
    </lineage>
</organism>
<proteinExistence type="predicted"/>
<dbReference type="InterPro" id="IPR001623">
    <property type="entry name" value="DnaJ_domain"/>
</dbReference>
<dbReference type="EMBL" id="JAJJMB010005364">
    <property type="protein sequence ID" value="KAI3939373.1"/>
    <property type="molecule type" value="Genomic_DNA"/>
</dbReference>
<protein>
    <recommendedName>
        <fullName evidence="1">J domain-containing protein</fullName>
    </recommendedName>
</protein>
<dbReference type="PANTHER" id="PTHR45432:SF2">
    <property type="entry name" value="CHAPERONE PROTEIN DNAJ 11, CHLOROPLASTIC"/>
    <property type="match status" value="1"/>
</dbReference>
<dbReference type="Proteomes" id="UP001202328">
    <property type="component" value="Unassembled WGS sequence"/>
</dbReference>
<dbReference type="CDD" id="cd06257">
    <property type="entry name" value="DnaJ"/>
    <property type="match status" value="1"/>
</dbReference>
<dbReference type="Pfam" id="PF00226">
    <property type="entry name" value="DnaJ"/>
    <property type="match status" value="1"/>
</dbReference>
<dbReference type="Gene3D" id="1.10.287.110">
    <property type="entry name" value="DnaJ domain"/>
    <property type="match status" value="1"/>
</dbReference>
<dbReference type="SMART" id="SM00271">
    <property type="entry name" value="DnaJ"/>
    <property type="match status" value="1"/>
</dbReference>
<sequence>MSGIQTLPMKSSFQFSPECYLSTKTPNNNNCHSSISFPTRNSLNKFTIKSSVFSETLPRTNRRSSSAPSSLYDILRVKENASAVEIKTAYRNLAKRVHPDVATSESDSRDFMQIHKAYTTLSDPTARANYDLSIARSSVRYGYGIGMTNQSSPSDFMVVGQMRRWETDQCW</sequence>
<comment type="caution">
    <text evidence="2">The sequence shown here is derived from an EMBL/GenBank/DDBJ whole genome shotgun (WGS) entry which is preliminary data.</text>
</comment>
<dbReference type="PROSITE" id="PS50076">
    <property type="entry name" value="DNAJ_2"/>
    <property type="match status" value="1"/>
</dbReference>
<dbReference type="InterPro" id="IPR036869">
    <property type="entry name" value="J_dom_sf"/>
</dbReference>
<name>A0AAD4XP70_9MAGN</name>
<evidence type="ECO:0000259" key="1">
    <source>
        <dbReference type="PROSITE" id="PS50076"/>
    </source>
</evidence>
<gene>
    <name evidence="2" type="ORF">MKW98_022241</name>
</gene>
<dbReference type="SUPFAM" id="SSF46565">
    <property type="entry name" value="Chaperone J-domain"/>
    <property type="match status" value="1"/>
</dbReference>
<accession>A0AAD4XP70</accession>
<evidence type="ECO:0000313" key="2">
    <source>
        <dbReference type="EMBL" id="KAI3939373.1"/>
    </source>
</evidence>
<dbReference type="PRINTS" id="PR00625">
    <property type="entry name" value="JDOMAIN"/>
</dbReference>
<reference evidence="2" key="1">
    <citation type="submission" date="2022-04" db="EMBL/GenBank/DDBJ databases">
        <title>A functionally conserved STORR gene fusion in Papaver species that diverged 16.8 million years ago.</title>
        <authorList>
            <person name="Catania T."/>
        </authorList>
    </citation>
    <scope>NUCLEOTIDE SEQUENCE</scope>
    <source>
        <strain evidence="2">S-188037</strain>
    </source>
</reference>
<feature type="domain" description="J" evidence="1">
    <location>
        <begin position="70"/>
        <end position="134"/>
    </location>
</feature>
<dbReference type="AlphaFoldDB" id="A0AAD4XP70"/>
<keyword evidence="3" id="KW-1185">Reference proteome</keyword>
<evidence type="ECO:0000313" key="3">
    <source>
        <dbReference type="Proteomes" id="UP001202328"/>
    </source>
</evidence>
<dbReference type="PANTHER" id="PTHR45432">
    <property type="entry name" value="CHAPERONE PROTEIN DNAJ 11, CHLOROPLASTIC-LIKE"/>
    <property type="match status" value="1"/>
</dbReference>